<dbReference type="Proteomes" id="UP000276215">
    <property type="component" value="Unassembled WGS sequence"/>
</dbReference>
<dbReference type="InterPro" id="IPR015421">
    <property type="entry name" value="PyrdxlP-dep_Trfase_major"/>
</dbReference>
<evidence type="ECO:0000313" key="11">
    <source>
        <dbReference type="EMBL" id="RPA94243.1"/>
    </source>
</evidence>
<dbReference type="GO" id="GO:0005634">
    <property type="term" value="C:nucleus"/>
    <property type="evidence" value="ECO:0007669"/>
    <property type="project" value="TreeGrafter"/>
</dbReference>
<dbReference type="PANTHER" id="PTHR11601:SF34">
    <property type="entry name" value="CYSTEINE DESULFURASE"/>
    <property type="match status" value="1"/>
</dbReference>
<accession>A0A3N4J7H3</accession>
<dbReference type="InterPro" id="IPR015422">
    <property type="entry name" value="PyrdxlP-dep_Trfase_small"/>
</dbReference>
<keyword evidence="6" id="KW-0663">Pyridoxal phosphate</keyword>
<dbReference type="GO" id="GO:0051536">
    <property type="term" value="F:iron-sulfur cluster binding"/>
    <property type="evidence" value="ECO:0007669"/>
    <property type="project" value="UniProtKB-KW"/>
</dbReference>
<dbReference type="STRING" id="1336337.A0A3N4J7H3"/>
<evidence type="ECO:0000259" key="10">
    <source>
        <dbReference type="Pfam" id="PF00266"/>
    </source>
</evidence>
<dbReference type="OrthoDB" id="10250117at2759"/>
<evidence type="ECO:0000256" key="4">
    <source>
        <dbReference type="ARBA" id="ARBA00022679"/>
    </source>
</evidence>
<keyword evidence="12" id="KW-1185">Reference proteome</keyword>
<dbReference type="PANTHER" id="PTHR11601">
    <property type="entry name" value="CYSTEINE DESULFURYLASE FAMILY MEMBER"/>
    <property type="match status" value="1"/>
</dbReference>
<dbReference type="FunFam" id="3.40.640.10:FF:000003">
    <property type="entry name" value="Cysteine desulfurase IscS"/>
    <property type="match status" value="1"/>
</dbReference>
<dbReference type="GO" id="GO:0031071">
    <property type="term" value="F:cysteine desulfurase activity"/>
    <property type="evidence" value="ECO:0007669"/>
    <property type="project" value="UniProtKB-EC"/>
</dbReference>
<gene>
    <name evidence="11" type="ORF">L873DRAFT_1702223</name>
</gene>
<reference evidence="11 12" key="1">
    <citation type="journal article" date="2018" name="Nat. Ecol. Evol.">
        <title>Pezizomycetes genomes reveal the molecular basis of ectomycorrhizal truffle lifestyle.</title>
        <authorList>
            <person name="Murat C."/>
            <person name="Payen T."/>
            <person name="Noel B."/>
            <person name="Kuo A."/>
            <person name="Morin E."/>
            <person name="Chen J."/>
            <person name="Kohler A."/>
            <person name="Krizsan K."/>
            <person name="Balestrini R."/>
            <person name="Da Silva C."/>
            <person name="Montanini B."/>
            <person name="Hainaut M."/>
            <person name="Levati E."/>
            <person name="Barry K.W."/>
            <person name="Belfiori B."/>
            <person name="Cichocki N."/>
            <person name="Clum A."/>
            <person name="Dockter R.B."/>
            <person name="Fauchery L."/>
            <person name="Guy J."/>
            <person name="Iotti M."/>
            <person name="Le Tacon F."/>
            <person name="Lindquist E.A."/>
            <person name="Lipzen A."/>
            <person name="Malagnac F."/>
            <person name="Mello A."/>
            <person name="Molinier V."/>
            <person name="Miyauchi S."/>
            <person name="Poulain J."/>
            <person name="Riccioni C."/>
            <person name="Rubini A."/>
            <person name="Sitrit Y."/>
            <person name="Splivallo R."/>
            <person name="Traeger S."/>
            <person name="Wang M."/>
            <person name="Zifcakova L."/>
            <person name="Wipf D."/>
            <person name="Zambonelli A."/>
            <person name="Paolocci F."/>
            <person name="Nowrousian M."/>
            <person name="Ottonello S."/>
            <person name="Baldrian P."/>
            <person name="Spatafora J.W."/>
            <person name="Henrissat B."/>
            <person name="Nagy L.G."/>
            <person name="Aury J.M."/>
            <person name="Wincker P."/>
            <person name="Grigoriev I.V."/>
            <person name="Bonfante P."/>
            <person name="Martin F.M."/>
        </authorList>
    </citation>
    <scope>NUCLEOTIDE SEQUENCE [LARGE SCALE GENOMIC DNA]</scope>
    <source>
        <strain evidence="11 12">120613-1</strain>
    </source>
</reference>
<dbReference type="EMBL" id="ML120440">
    <property type="protein sequence ID" value="RPA94243.1"/>
    <property type="molecule type" value="Genomic_DNA"/>
</dbReference>
<dbReference type="InterPro" id="IPR000192">
    <property type="entry name" value="Aminotrans_V_dom"/>
</dbReference>
<dbReference type="GO" id="GO:0046872">
    <property type="term" value="F:metal ion binding"/>
    <property type="evidence" value="ECO:0007669"/>
    <property type="project" value="UniProtKB-KW"/>
</dbReference>
<evidence type="ECO:0000256" key="7">
    <source>
        <dbReference type="ARBA" id="ARBA00023004"/>
    </source>
</evidence>
<dbReference type="Gene3D" id="3.90.1150.10">
    <property type="entry name" value="Aspartate Aminotransferase, domain 1"/>
    <property type="match status" value="1"/>
</dbReference>
<evidence type="ECO:0000256" key="1">
    <source>
        <dbReference type="ARBA" id="ARBA00001933"/>
    </source>
</evidence>
<name>A0A3N4J7H3_9PEZI</name>
<protein>
    <recommendedName>
        <fullName evidence="3">cysteine desulfurase</fullName>
        <ecNumber evidence="3">2.8.1.7</ecNumber>
    </recommendedName>
</protein>
<dbReference type="GO" id="GO:0005739">
    <property type="term" value="C:mitochondrion"/>
    <property type="evidence" value="ECO:0007669"/>
    <property type="project" value="TreeGrafter"/>
</dbReference>
<dbReference type="AlphaFoldDB" id="A0A3N4J7H3"/>
<dbReference type="GO" id="GO:0005829">
    <property type="term" value="C:cytosol"/>
    <property type="evidence" value="ECO:0007669"/>
    <property type="project" value="TreeGrafter"/>
</dbReference>
<comment type="similarity">
    <text evidence="2">Belongs to the class-V pyridoxal-phosphate-dependent aminotransferase family. NifS/IscS subfamily.</text>
</comment>
<dbReference type="InterPro" id="IPR015424">
    <property type="entry name" value="PyrdxlP-dep_Trfase"/>
</dbReference>
<organism evidence="11 12">
    <name type="scientific">Choiromyces venosus 120613-1</name>
    <dbReference type="NCBI Taxonomy" id="1336337"/>
    <lineage>
        <taxon>Eukaryota</taxon>
        <taxon>Fungi</taxon>
        <taxon>Dikarya</taxon>
        <taxon>Ascomycota</taxon>
        <taxon>Pezizomycotina</taxon>
        <taxon>Pezizomycetes</taxon>
        <taxon>Pezizales</taxon>
        <taxon>Tuberaceae</taxon>
        <taxon>Choiromyces</taxon>
    </lineage>
</organism>
<evidence type="ECO:0000256" key="5">
    <source>
        <dbReference type="ARBA" id="ARBA00022723"/>
    </source>
</evidence>
<feature type="domain" description="Aminotransferase class V" evidence="10">
    <location>
        <begin position="106"/>
        <end position="356"/>
    </location>
</feature>
<comment type="cofactor">
    <cofactor evidence="1">
        <name>pyridoxal 5'-phosphate</name>
        <dbReference type="ChEBI" id="CHEBI:597326"/>
    </cofactor>
</comment>
<evidence type="ECO:0000256" key="6">
    <source>
        <dbReference type="ARBA" id="ARBA00022898"/>
    </source>
</evidence>
<dbReference type="Gene3D" id="3.40.640.10">
    <property type="entry name" value="Type I PLP-dependent aspartate aminotransferase-like (Major domain)"/>
    <property type="match status" value="1"/>
</dbReference>
<dbReference type="EC" id="2.8.1.7" evidence="3"/>
<keyword evidence="8" id="KW-0411">Iron-sulfur</keyword>
<keyword evidence="5" id="KW-0479">Metal-binding</keyword>
<proteinExistence type="inferred from homology"/>
<keyword evidence="4 11" id="KW-0808">Transferase</keyword>
<keyword evidence="7" id="KW-0408">Iron</keyword>
<evidence type="ECO:0000256" key="9">
    <source>
        <dbReference type="ARBA" id="ARBA00050776"/>
    </source>
</evidence>
<evidence type="ECO:0000256" key="2">
    <source>
        <dbReference type="ARBA" id="ARBA00006490"/>
    </source>
</evidence>
<dbReference type="Pfam" id="PF00266">
    <property type="entry name" value="Aminotran_5"/>
    <property type="match status" value="1"/>
</dbReference>
<evidence type="ECO:0000313" key="12">
    <source>
        <dbReference type="Proteomes" id="UP000276215"/>
    </source>
</evidence>
<sequence>MTTAAKVLRCVISFSRASLSPAATVQRELTAQLRLRCISSSRTNGEASVKVEVENRRIDASNFMNKTKLKLTEVDVGNSLRTEAIMSPSIGILKQTTIMDEGSRPIYLDMHATTPTDSRILGGVPPVYTGLYGNLDSRTYTYGWETEKAIDVSREPVVKLMGAHPKEIIFTFGARESINMSIKCVARLYKSKKHIMTSQTEYKCVLDSCRHLQDAGFDITYLPVKNKGLINLEHLEKEISQDTALVSIMTVNNDIGVTQPVEEIGKLCREKGVFFQPNSVQAVGKIPVQVGEWIDLMSICGPKVYGPQVIGACYIRHRPKVMIDPLLYSGGPERGLHSGTLAHPLVISFGEAYRIAKEEIKVLPSSPTSPA</sequence>
<dbReference type="SUPFAM" id="SSF53383">
    <property type="entry name" value="PLP-dependent transferases"/>
    <property type="match status" value="1"/>
</dbReference>
<dbReference type="GO" id="GO:0016226">
    <property type="term" value="P:iron-sulfur cluster assembly"/>
    <property type="evidence" value="ECO:0007669"/>
    <property type="project" value="TreeGrafter"/>
</dbReference>
<comment type="catalytic activity">
    <reaction evidence="9">
        <text>(sulfur carrier)-H + L-cysteine = (sulfur carrier)-SH + L-alanine</text>
        <dbReference type="Rhea" id="RHEA:43892"/>
        <dbReference type="Rhea" id="RHEA-COMP:14737"/>
        <dbReference type="Rhea" id="RHEA-COMP:14739"/>
        <dbReference type="ChEBI" id="CHEBI:29917"/>
        <dbReference type="ChEBI" id="CHEBI:35235"/>
        <dbReference type="ChEBI" id="CHEBI:57972"/>
        <dbReference type="ChEBI" id="CHEBI:64428"/>
        <dbReference type="EC" id="2.8.1.7"/>
    </reaction>
</comment>
<evidence type="ECO:0000256" key="8">
    <source>
        <dbReference type="ARBA" id="ARBA00023014"/>
    </source>
</evidence>
<evidence type="ECO:0000256" key="3">
    <source>
        <dbReference type="ARBA" id="ARBA00012239"/>
    </source>
</evidence>